<gene>
    <name evidence="15" type="ORF">EJ08DRAFT_634475</name>
</gene>
<dbReference type="SMART" id="SM00382">
    <property type="entry name" value="AAA"/>
    <property type="match status" value="1"/>
</dbReference>
<keyword evidence="16" id="KW-1185">Reference proteome</keyword>
<keyword evidence="6 15" id="KW-0378">Hydrolase</keyword>
<dbReference type="InterPro" id="IPR014851">
    <property type="entry name" value="BCS1_N"/>
</dbReference>
<dbReference type="InterPro" id="IPR057495">
    <property type="entry name" value="AAA_lid_BCS1"/>
</dbReference>
<dbReference type="InterPro" id="IPR003960">
    <property type="entry name" value="ATPase_AAA_CS"/>
</dbReference>
<keyword evidence="5" id="KW-0999">Mitochondrion inner membrane</keyword>
<organism evidence="15 16">
    <name type="scientific">Tothia fuscella</name>
    <dbReference type="NCBI Taxonomy" id="1048955"/>
    <lineage>
        <taxon>Eukaryota</taxon>
        <taxon>Fungi</taxon>
        <taxon>Dikarya</taxon>
        <taxon>Ascomycota</taxon>
        <taxon>Pezizomycotina</taxon>
        <taxon>Dothideomycetes</taxon>
        <taxon>Pleosporomycetidae</taxon>
        <taxon>Venturiales</taxon>
        <taxon>Cylindrosympodiaceae</taxon>
        <taxon>Tothia</taxon>
    </lineage>
</organism>
<evidence type="ECO:0000256" key="12">
    <source>
        <dbReference type="RuleBase" id="RU003651"/>
    </source>
</evidence>
<sequence>MTSSLNAPHLAQNPFQSLRSGYNLTVYMLKDILGLDPAIVINISIFLAAISTVGRYVTAYLYHYLKMICLSSVRIDEDDALYRYFMKWINDNHLSKKSLRSVKANSVKKQTIDDEEEAFASIEKGFEKDELISYRTMMGRNPIRFAPHEESHVFYHKRNIFRFQHGYKAMPMLRSPIPQLKGELTIECLGRSLAPVKTLLEEAQTYYLEKTIATTQVFRGNGHHWGIINSRPSRDINTVILEKTKKQMLLADINEYLHPCTRRWYANHGIPYRRGYLFSGPPGCGKTSLTAALAGVFGIDIYVLSLLDPFMNEQVLIRLFSSVPSRCLVLLEDIDAAGLKRNDDPKLKKDAVADDGMGGVKPARGISLSGVLNAIDGVSSAEGRILVMTTNRPEDLDKALIRPGRVDMHVVFGLPGREEMVEMFESMYRDLVESLEMGKEATAVMAHLNLKDGKGKDKNGKQFADGIPAGKISLAAIQGFILRYKHDPRLAVEEVEGWVEETLRELESLDAK</sequence>
<dbReference type="InterPro" id="IPR027417">
    <property type="entry name" value="P-loop_NTPase"/>
</dbReference>
<evidence type="ECO:0000313" key="15">
    <source>
        <dbReference type="EMBL" id="KAF2429998.1"/>
    </source>
</evidence>
<evidence type="ECO:0000256" key="6">
    <source>
        <dbReference type="ARBA" id="ARBA00022801"/>
    </source>
</evidence>
<evidence type="ECO:0000259" key="13">
    <source>
        <dbReference type="SMART" id="SM00382"/>
    </source>
</evidence>
<dbReference type="PRINTS" id="PR00300">
    <property type="entry name" value="CLPPROTEASEA"/>
</dbReference>
<dbReference type="SUPFAM" id="SSF52540">
    <property type="entry name" value="P-loop containing nucleoside triphosphate hydrolases"/>
    <property type="match status" value="1"/>
</dbReference>
<dbReference type="EMBL" id="MU007042">
    <property type="protein sequence ID" value="KAF2429998.1"/>
    <property type="molecule type" value="Genomic_DNA"/>
</dbReference>
<dbReference type="AlphaFoldDB" id="A0A9P4TYL2"/>
<dbReference type="PANTHER" id="PTHR23070">
    <property type="entry name" value="BCS1 AAA-TYPE ATPASE"/>
    <property type="match status" value="1"/>
</dbReference>
<dbReference type="Pfam" id="PF00004">
    <property type="entry name" value="AAA"/>
    <property type="match status" value="1"/>
</dbReference>
<evidence type="ECO:0000256" key="10">
    <source>
        <dbReference type="ARBA" id="ARBA00023136"/>
    </source>
</evidence>
<dbReference type="GO" id="GO:0016887">
    <property type="term" value="F:ATP hydrolysis activity"/>
    <property type="evidence" value="ECO:0007669"/>
    <property type="project" value="InterPro"/>
</dbReference>
<dbReference type="PROSITE" id="PS00674">
    <property type="entry name" value="AAA"/>
    <property type="match status" value="1"/>
</dbReference>
<feature type="domain" description="AAA+ ATPase" evidence="13">
    <location>
        <begin position="272"/>
        <end position="416"/>
    </location>
</feature>
<dbReference type="GO" id="GO:0005524">
    <property type="term" value="F:ATP binding"/>
    <property type="evidence" value="ECO:0007669"/>
    <property type="project" value="UniProtKB-KW"/>
</dbReference>
<keyword evidence="10" id="KW-0472">Membrane</keyword>
<dbReference type="InterPro" id="IPR003959">
    <property type="entry name" value="ATPase_AAA_core"/>
</dbReference>
<comment type="caution">
    <text evidence="15">The sequence shown here is derived from an EMBL/GenBank/DDBJ whole genome shotgun (WGS) entry which is preliminary data.</text>
</comment>
<comment type="catalytic activity">
    <reaction evidence="11">
        <text>ATP + H2O = ADP + phosphate + H(+)</text>
        <dbReference type="Rhea" id="RHEA:13065"/>
        <dbReference type="ChEBI" id="CHEBI:15377"/>
        <dbReference type="ChEBI" id="CHEBI:15378"/>
        <dbReference type="ChEBI" id="CHEBI:30616"/>
        <dbReference type="ChEBI" id="CHEBI:43474"/>
        <dbReference type="ChEBI" id="CHEBI:456216"/>
    </reaction>
    <physiologicalReaction direction="left-to-right" evidence="11">
        <dbReference type="Rhea" id="RHEA:13066"/>
    </physiologicalReaction>
</comment>
<name>A0A9P4TYL2_9PEZI</name>
<dbReference type="Proteomes" id="UP000800235">
    <property type="component" value="Unassembled WGS sequence"/>
</dbReference>
<keyword evidence="7 12" id="KW-0067">ATP-binding</keyword>
<dbReference type="Gene3D" id="3.40.50.300">
    <property type="entry name" value="P-loop containing nucleotide triphosphate hydrolases"/>
    <property type="match status" value="1"/>
</dbReference>
<keyword evidence="8" id="KW-1133">Transmembrane helix</keyword>
<dbReference type="SMART" id="SM01024">
    <property type="entry name" value="BCS1_N"/>
    <property type="match status" value="1"/>
</dbReference>
<keyword evidence="9" id="KW-0496">Mitochondrion</keyword>
<accession>A0A9P4TYL2</accession>
<evidence type="ECO:0000256" key="9">
    <source>
        <dbReference type="ARBA" id="ARBA00023128"/>
    </source>
</evidence>
<dbReference type="OrthoDB" id="10251412at2759"/>
<evidence type="ECO:0000256" key="4">
    <source>
        <dbReference type="ARBA" id="ARBA00022741"/>
    </source>
</evidence>
<comment type="subcellular location">
    <subcellularLocation>
        <location evidence="1">Mitochondrion inner membrane</location>
        <topology evidence="1">Single-pass membrane protein</topology>
    </subcellularLocation>
</comment>
<dbReference type="Pfam" id="PF25426">
    <property type="entry name" value="AAA_lid_BCS1"/>
    <property type="match status" value="1"/>
</dbReference>
<evidence type="ECO:0000313" key="16">
    <source>
        <dbReference type="Proteomes" id="UP000800235"/>
    </source>
</evidence>
<evidence type="ECO:0000256" key="3">
    <source>
        <dbReference type="ARBA" id="ARBA00022692"/>
    </source>
</evidence>
<evidence type="ECO:0000256" key="7">
    <source>
        <dbReference type="ARBA" id="ARBA00022840"/>
    </source>
</evidence>
<dbReference type="InterPro" id="IPR003593">
    <property type="entry name" value="AAA+_ATPase"/>
</dbReference>
<evidence type="ECO:0000256" key="8">
    <source>
        <dbReference type="ARBA" id="ARBA00022989"/>
    </source>
</evidence>
<dbReference type="GO" id="GO:0005743">
    <property type="term" value="C:mitochondrial inner membrane"/>
    <property type="evidence" value="ECO:0007669"/>
    <property type="project" value="UniProtKB-SubCell"/>
</dbReference>
<evidence type="ECO:0000256" key="1">
    <source>
        <dbReference type="ARBA" id="ARBA00004434"/>
    </source>
</evidence>
<protein>
    <submittedName>
        <fullName evidence="15">P-loop containing nucleoside triphosphate hydrolase protein</fullName>
    </submittedName>
</protein>
<dbReference type="InterPro" id="IPR001270">
    <property type="entry name" value="ClpA/B"/>
</dbReference>
<evidence type="ECO:0000256" key="11">
    <source>
        <dbReference type="ARBA" id="ARBA00048778"/>
    </source>
</evidence>
<evidence type="ECO:0000259" key="14">
    <source>
        <dbReference type="SMART" id="SM01024"/>
    </source>
</evidence>
<feature type="domain" description="BCS1 N-terminal" evidence="14">
    <location>
        <begin position="45"/>
        <end position="239"/>
    </location>
</feature>
<keyword evidence="3" id="KW-0812">Transmembrane</keyword>
<comment type="similarity">
    <text evidence="2">Belongs to the AAA ATPase family. BCS1 subfamily.</text>
</comment>
<evidence type="ECO:0000256" key="2">
    <source>
        <dbReference type="ARBA" id="ARBA00007448"/>
    </source>
</evidence>
<reference evidence="15" key="1">
    <citation type="journal article" date="2020" name="Stud. Mycol.">
        <title>101 Dothideomycetes genomes: a test case for predicting lifestyles and emergence of pathogens.</title>
        <authorList>
            <person name="Haridas S."/>
            <person name="Albert R."/>
            <person name="Binder M."/>
            <person name="Bloem J."/>
            <person name="Labutti K."/>
            <person name="Salamov A."/>
            <person name="Andreopoulos B."/>
            <person name="Baker S."/>
            <person name="Barry K."/>
            <person name="Bills G."/>
            <person name="Bluhm B."/>
            <person name="Cannon C."/>
            <person name="Castanera R."/>
            <person name="Culley D."/>
            <person name="Daum C."/>
            <person name="Ezra D."/>
            <person name="Gonzalez J."/>
            <person name="Henrissat B."/>
            <person name="Kuo A."/>
            <person name="Liang C."/>
            <person name="Lipzen A."/>
            <person name="Lutzoni F."/>
            <person name="Magnuson J."/>
            <person name="Mondo S."/>
            <person name="Nolan M."/>
            <person name="Ohm R."/>
            <person name="Pangilinan J."/>
            <person name="Park H.-J."/>
            <person name="Ramirez L."/>
            <person name="Alfaro M."/>
            <person name="Sun H."/>
            <person name="Tritt A."/>
            <person name="Yoshinaga Y."/>
            <person name="Zwiers L.-H."/>
            <person name="Turgeon B."/>
            <person name="Goodwin S."/>
            <person name="Spatafora J."/>
            <person name="Crous P."/>
            <person name="Grigoriev I."/>
        </authorList>
    </citation>
    <scope>NUCLEOTIDE SEQUENCE</scope>
    <source>
        <strain evidence="15">CBS 130266</strain>
    </source>
</reference>
<dbReference type="InterPro" id="IPR050747">
    <property type="entry name" value="Mitochondrial_chaperone_BCS1"/>
</dbReference>
<keyword evidence="4 12" id="KW-0547">Nucleotide-binding</keyword>
<evidence type="ECO:0000256" key="5">
    <source>
        <dbReference type="ARBA" id="ARBA00022792"/>
    </source>
</evidence>
<proteinExistence type="inferred from homology"/>
<dbReference type="Pfam" id="PF08740">
    <property type="entry name" value="BCS1_N"/>
    <property type="match status" value="1"/>
</dbReference>